<name>A0A0C3PRQ7_9AGAM</name>
<keyword evidence="3" id="KW-1185">Reference proteome</keyword>
<feature type="region of interest" description="Disordered" evidence="1">
    <location>
        <begin position="48"/>
        <end position="81"/>
    </location>
</feature>
<dbReference type="EMBL" id="KN823398">
    <property type="protein sequence ID" value="KIO17320.1"/>
    <property type="molecule type" value="Genomic_DNA"/>
</dbReference>
<dbReference type="SUPFAM" id="SSF56399">
    <property type="entry name" value="ADP-ribosylation"/>
    <property type="match status" value="1"/>
</dbReference>
<reference evidence="2 3" key="1">
    <citation type="submission" date="2014-04" db="EMBL/GenBank/DDBJ databases">
        <authorList>
            <consortium name="DOE Joint Genome Institute"/>
            <person name="Kuo A."/>
            <person name="Girlanda M."/>
            <person name="Perotto S."/>
            <person name="Kohler A."/>
            <person name="Nagy L.G."/>
            <person name="Floudas D."/>
            <person name="Copeland A."/>
            <person name="Barry K.W."/>
            <person name="Cichocki N."/>
            <person name="Veneault-Fourrey C."/>
            <person name="LaButti K."/>
            <person name="Lindquist E.A."/>
            <person name="Lipzen A."/>
            <person name="Lundell T."/>
            <person name="Morin E."/>
            <person name="Murat C."/>
            <person name="Sun H."/>
            <person name="Tunlid A."/>
            <person name="Henrissat B."/>
            <person name="Grigoriev I.V."/>
            <person name="Hibbett D.S."/>
            <person name="Martin F."/>
            <person name="Nordberg H.P."/>
            <person name="Cantor M.N."/>
            <person name="Hua S.X."/>
        </authorList>
    </citation>
    <scope>NUCLEOTIDE SEQUENCE [LARGE SCALE GENOMIC DNA]</scope>
    <source>
        <strain evidence="2 3">MUT 4182</strain>
    </source>
</reference>
<dbReference type="HOGENOM" id="CLU_073377_0_0_1"/>
<reference evidence="3" key="2">
    <citation type="submission" date="2015-01" db="EMBL/GenBank/DDBJ databases">
        <title>Evolutionary Origins and Diversification of the Mycorrhizal Mutualists.</title>
        <authorList>
            <consortium name="DOE Joint Genome Institute"/>
            <consortium name="Mycorrhizal Genomics Consortium"/>
            <person name="Kohler A."/>
            <person name="Kuo A."/>
            <person name="Nagy L.G."/>
            <person name="Floudas D."/>
            <person name="Copeland A."/>
            <person name="Barry K.W."/>
            <person name="Cichocki N."/>
            <person name="Veneault-Fourrey C."/>
            <person name="LaButti K."/>
            <person name="Lindquist E.A."/>
            <person name="Lipzen A."/>
            <person name="Lundell T."/>
            <person name="Morin E."/>
            <person name="Murat C."/>
            <person name="Riley R."/>
            <person name="Ohm R."/>
            <person name="Sun H."/>
            <person name="Tunlid A."/>
            <person name="Henrissat B."/>
            <person name="Grigoriev I.V."/>
            <person name="Hibbett D.S."/>
            <person name="Martin F."/>
        </authorList>
    </citation>
    <scope>NUCLEOTIDE SEQUENCE [LARGE SCALE GENOMIC DNA]</scope>
    <source>
        <strain evidence="3">MUT 4182</strain>
    </source>
</reference>
<organism evidence="2 3">
    <name type="scientific">Tulasnella calospora MUT 4182</name>
    <dbReference type="NCBI Taxonomy" id="1051891"/>
    <lineage>
        <taxon>Eukaryota</taxon>
        <taxon>Fungi</taxon>
        <taxon>Dikarya</taxon>
        <taxon>Basidiomycota</taxon>
        <taxon>Agaricomycotina</taxon>
        <taxon>Agaricomycetes</taxon>
        <taxon>Cantharellales</taxon>
        <taxon>Tulasnellaceae</taxon>
        <taxon>Tulasnella</taxon>
    </lineage>
</organism>
<evidence type="ECO:0000256" key="1">
    <source>
        <dbReference type="SAM" id="MobiDB-lite"/>
    </source>
</evidence>
<sequence>MSTSTYLNPYSRSVPLCEYCGIRPKFGNFSYCGKTCATQDAKSKPYATPQATTQWTSTDTGQEQSQGYSNTTSVPTDSKATTDPNLCEASYVLVVNCLKRVKSSEQKDDGEMVTHRYCGIMCYEASRNVTVPASMIPAPAPAPAPARTDSIGLREESAIAPIGRKVLLMMQERWKSDTVSMTKLKSIYRVDLPGSVYRRFDFSLQANDGCTVVTTYYGGKAACDIANDNDPAPCNSESCSVCDAIRNAFSHLIYGASSTDGKHGPGIYTFKNPALAHHRAAASAWSPWKRSSNVGNFVLIQCRVVTRGDSTQVTNPYAVRQFARESVDATWVFNVAFL</sequence>
<accession>A0A0C3PRQ7</accession>
<proteinExistence type="predicted"/>
<evidence type="ECO:0000313" key="3">
    <source>
        <dbReference type="Proteomes" id="UP000054248"/>
    </source>
</evidence>
<dbReference type="AlphaFoldDB" id="A0A0C3PRQ7"/>
<feature type="compositionally biased region" description="Polar residues" evidence="1">
    <location>
        <begin position="49"/>
        <end position="81"/>
    </location>
</feature>
<dbReference type="Proteomes" id="UP000054248">
    <property type="component" value="Unassembled WGS sequence"/>
</dbReference>
<gene>
    <name evidence="2" type="ORF">M407DRAFT_33015</name>
</gene>
<evidence type="ECO:0000313" key="2">
    <source>
        <dbReference type="EMBL" id="KIO17320.1"/>
    </source>
</evidence>
<dbReference type="OrthoDB" id="2419903at2759"/>
<protein>
    <submittedName>
        <fullName evidence="2">Uncharacterized protein</fullName>
    </submittedName>
</protein>